<dbReference type="EMBL" id="BAFO02000032">
    <property type="protein sequence ID" value="GAD86031.1"/>
    <property type="molecule type" value="Genomic_DNA"/>
</dbReference>
<dbReference type="Pfam" id="PF18143">
    <property type="entry name" value="HAD_SAK_2"/>
    <property type="match status" value="1"/>
</dbReference>
<dbReference type="AlphaFoldDB" id="U5EI21"/>
<dbReference type="eggNOG" id="COG1877">
    <property type="taxonomic scope" value="Bacteria"/>
</dbReference>
<evidence type="ECO:0000256" key="1">
    <source>
        <dbReference type="SAM" id="MobiDB-lite"/>
    </source>
</evidence>
<proteinExistence type="predicted"/>
<evidence type="ECO:0000313" key="3">
    <source>
        <dbReference type="Proteomes" id="UP000017048"/>
    </source>
</evidence>
<name>U5EI21_NOCAS</name>
<sequence>MPARPLLYLDVDGPLNPFAAKPERRPAGYHTHRMTPPSWLAQHRDTPPHRTRPLRVWLNPAHGPALLALAEYFDLWWATTWEHDANTHIGPVLGLPELPVVEWTSTRRESSDGTCWKTAELVRHAAGRSWAWVDDEITLGDRRFVHRHHGGAALLHHVEPAKGLRDSDFAALTAWARQRRRIESGDG</sequence>
<dbReference type="OrthoDB" id="5124141at2"/>
<dbReference type="RefSeq" id="WP_022566859.1">
    <property type="nucleotide sequence ID" value="NZ_BAFO02000032.1"/>
</dbReference>
<comment type="caution">
    <text evidence="2">The sequence shown here is derived from an EMBL/GenBank/DDBJ whole genome shotgun (WGS) entry which is preliminary data.</text>
</comment>
<keyword evidence="3" id="KW-1185">Reference proteome</keyword>
<dbReference type="GeneID" id="91517618"/>
<evidence type="ECO:0008006" key="4">
    <source>
        <dbReference type="Google" id="ProtNLM"/>
    </source>
</evidence>
<feature type="region of interest" description="Disordered" evidence="1">
    <location>
        <begin position="20"/>
        <end position="47"/>
    </location>
</feature>
<protein>
    <recommendedName>
        <fullName evidence="4">Secreted protein</fullName>
    </recommendedName>
</protein>
<reference evidence="2 3" key="1">
    <citation type="journal article" date="2014" name="BMC Genomics">
        <title>Genome based analysis of type-I polyketide synthase and nonribosomal peptide synthetase gene clusters in seven strains of five representative Nocardia species.</title>
        <authorList>
            <person name="Komaki H."/>
            <person name="Ichikawa N."/>
            <person name="Hosoyama A."/>
            <person name="Takahashi-Nakaguchi A."/>
            <person name="Matsuzawa T."/>
            <person name="Suzuki K."/>
            <person name="Fujita N."/>
            <person name="Gonoi T."/>
        </authorList>
    </citation>
    <scope>NUCLEOTIDE SEQUENCE [LARGE SCALE GENOMIC DNA]</scope>
    <source>
        <strain evidence="2 3">NBRC 15531</strain>
    </source>
</reference>
<dbReference type="STRING" id="1824.SAMN05444423_102588"/>
<gene>
    <name evidence="2" type="ORF">NCAST_32_05180</name>
</gene>
<evidence type="ECO:0000313" key="2">
    <source>
        <dbReference type="EMBL" id="GAD86031.1"/>
    </source>
</evidence>
<dbReference type="Proteomes" id="UP000017048">
    <property type="component" value="Unassembled WGS sequence"/>
</dbReference>
<accession>U5EI21</accession>
<organism evidence="2 3">
    <name type="scientific">Nocardia asteroides NBRC 15531</name>
    <dbReference type="NCBI Taxonomy" id="1110697"/>
    <lineage>
        <taxon>Bacteria</taxon>
        <taxon>Bacillati</taxon>
        <taxon>Actinomycetota</taxon>
        <taxon>Actinomycetes</taxon>
        <taxon>Mycobacteriales</taxon>
        <taxon>Nocardiaceae</taxon>
        <taxon>Nocardia</taxon>
    </lineage>
</organism>